<evidence type="ECO:0000256" key="1">
    <source>
        <dbReference type="ARBA" id="ARBA00005068"/>
    </source>
</evidence>
<dbReference type="CDD" id="cd06532">
    <property type="entry name" value="Glyco_transf_25"/>
    <property type="match status" value="1"/>
</dbReference>
<evidence type="ECO:0000256" key="3">
    <source>
        <dbReference type="ARBA" id="ARBA00022985"/>
    </source>
</evidence>
<dbReference type="EMBL" id="LXSG01000037">
    <property type="protein sequence ID" value="OAM16927.1"/>
    <property type="molecule type" value="Genomic_DNA"/>
</dbReference>
<evidence type="ECO:0000313" key="6">
    <source>
        <dbReference type="Proteomes" id="UP000077589"/>
    </source>
</evidence>
<name>A0A1A9RF98_EIKCO</name>
<protein>
    <recommendedName>
        <fullName evidence="4">Glycosyl transferase family 25 domain-containing protein</fullName>
    </recommendedName>
</protein>
<comment type="pathway">
    <text evidence="2">Glycan metabolism; lacto-N-neotetraose biosynthesis.</text>
</comment>
<dbReference type="GO" id="GO:0009103">
    <property type="term" value="P:lipopolysaccharide biosynthetic process"/>
    <property type="evidence" value="ECO:0007669"/>
    <property type="project" value="UniProtKB-KW"/>
</dbReference>
<dbReference type="Pfam" id="PF01755">
    <property type="entry name" value="Glyco_transf_25"/>
    <property type="match status" value="1"/>
</dbReference>
<keyword evidence="3" id="KW-0448">Lipopolysaccharide biosynthesis</keyword>
<dbReference type="UniPathway" id="UPA00820"/>
<dbReference type="OrthoDB" id="119742at2"/>
<proteinExistence type="predicted"/>
<sequence length="270" mass="31644">MLENYIISLATAHTRRQHIFSQFNSKSIPFSFFDAISSSEQLNSATTRLLPLFSEVDYLSLGEKGCFMSHISLWQHCLDQNLPYIGIFEDDIWLGEQANKFLTNDSWLQEFFPINEPFIIRLETVYEPCQIKSMPRNSYHNHQIYKLCSPHHGTGGYIISQAAIKWLLSYLRNTHLDDFTPIDVLMFEHLIPHTKINVYQLNPAICIQEAILHPQESSLGSQIEVERSKKNPHISKRKLPQKIKREITRLKKQILRHINRRIPYQVIPFK</sequence>
<gene>
    <name evidence="5" type="ORF">A7P90_09980</name>
</gene>
<evidence type="ECO:0000313" key="5">
    <source>
        <dbReference type="EMBL" id="OAM16927.1"/>
    </source>
</evidence>
<dbReference type="AlphaFoldDB" id="A0A1A9RF98"/>
<reference evidence="6" key="1">
    <citation type="submission" date="2016-05" db="EMBL/GenBank/DDBJ databases">
        <title>Draft genome of Corynebacterium afermentans subsp. afermentans LCDC 88199T.</title>
        <authorList>
            <person name="Bernier A.-M."/>
            <person name="Bernard K."/>
        </authorList>
    </citation>
    <scope>NUCLEOTIDE SEQUENCE [LARGE SCALE GENOMIC DNA]</scope>
    <source>
        <strain evidence="6">NML04-0072</strain>
    </source>
</reference>
<evidence type="ECO:0000256" key="2">
    <source>
        <dbReference type="ARBA" id="ARBA00005222"/>
    </source>
</evidence>
<dbReference type="InterPro" id="IPR002654">
    <property type="entry name" value="Glyco_trans_25"/>
</dbReference>
<evidence type="ECO:0000259" key="4">
    <source>
        <dbReference type="Pfam" id="PF01755"/>
    </source>
</evidence>
<dbReference type="Proteomes" id="UP000077589">
    <property type="component" value="Unassembled WGS sequence"/>
</dbReference>
<accession>A0A1A9RF98</accession>
<dbReference type="UniPathway" id="UPA00501"/>
<dbReference type="RefSeq" id="WP_064086584.1">
    <property type="nucleotide sequence ID" value="NZ_CAUTFU010000002.1"/>
</dbReference>
<comment type="pathway">
    <text evidence="1">Bacterial outer membrane biogenesis; lipooligosaccharide biosynthesis.</text>
</comment>
<comment type="caution">
    <text evidence="5">The sequence shown here is derived from an EMBL/GenBank/DDBJ whole genome shotgun (WGS) entry which is preliminary data.</text>
</comment>
<feature type="domain" description="Glycosyl transferase family 25" evidence="4">
    <location>
        <begin position="1"/>
        <end position="186"/>
    </location>
</feature>
<organism evidence="5 6">
    <name type="scientific">Eikenella corrodens</name>
    <dbReference type="NCBI Taxonomy" id="539"/>
    <lineage>
        <taxon>Bacteria</taxon>
        <taxon>Pseudomonadati</taxon>
        <taxon>Pseudomonadota</taxon>
        <taxon>Betaproteobacteria</taxon>
        <taxon>Neisseriales</taxon>
        <taxon>Neisseriaceae</taxon>
        <taxon>Eikenella</taxon>
    </lineage>
</organism>